<comment type="caution">
    <text evidence="1">The sequence shown here is derived from an EMBL/GenBank/DDBJ whole genome shotgun (WGS) entry which is preliminary data.</text>
</comment>
<dbReference type="OrthoDB" id="1404627at2"/>
<dbReference type="RefSeq" id="WP_132067155.1">
    <property type="nucleotide sequence ID" value="NZ_SMFN01000020.1"/>
</dbReference>
<dbReference type="AlphaFoldDB" id="A0A4R5CSY9"/>
<accession>A0A4R5CSY9</accession>
<dbReference type="Proteomes" id="UP000294644">
    <property type="component" value="Unassembled WGS sequence"/>
</dbReference>
<evidence type="ECO:0008006" key="3">
    <source>
        <dbReference type="Google" id="ProtNLM"/>
    </source>
</evidence>
<evidence type="ECO:0000313" key="1">
    <source>
        <dbReference type="EMBL" id="TDE01544.1"/>
    </source>
</evidence>
<proteinExistence type="predicted"/>
<evidence type="ECO:0000313" key="2">
    <source>
        <dbReference type="Proteomes" id="UP000294644"/>
    </source>
</evidence>
<sequence>MPISKHHSTLGADNKGSCSNLAIYLEKENEELDRIIKKSSSMSEISQLENRKQWFFTASEINISTIDVISAIDNNKRKLGANDAKYFAPTISFSENELSHIAFLATGKKEVTSISELNSSELEQFNNLIREYGRKVMDNYALNFNRQDKGIKTGADLVYFAKIEHFRKYKGTDKEVINGKEISGEYKKGLQSHIHIIVSRKDKTQILKLSPTCNEKQTNRKIGNNEYQVGFDRVKWINSNEKTFDEHFNYKRKELEKFQNQNILKNGSPQDKHEINKKIEIESNNRDDIKKQIRNAHLNVLMTKPNNLKEYQQRMMKFEIHILPTINKDGFIQENHFFHELSGTDFKSSEVDQNLKLNELFSADGKTTKQVQQTEPSLEDWKINTEKLTSILSSLLYEVDPVVDDELLKRKRKRAIRR</sequence>
<dbReference type="InterPro" id="IPR043766">
    <property type="entry name" value="BfmA-like"/>
</dbReference>
<reference evidence="1 2" key="1">
    <citation type="submission" date="2019-03" db="EMBL/GenBank/DDBJ databases">
        <title>Flavobacterium LB-D12 sp. nov., isolated from arctic soil.</title>
        <authorList>
            <person name="Chaudhary D.K."/>
        </authorList>
    </citation>
    <scope>NUCLEOTIDE SEQUENCE [LARGE SCALE GENOMIC DNA]</scope>
    <source>
        <strain evidence="1 2">LB-D12</strain>
    </source>
</reference>
<keyword evidence="2" id="KW-1185">Reference proteome</keyword>
<protein>
    <recommendedName>
        <fullName evidence="3">Mobilization protein</fullName>
    </recommendedName>
</protein>
<dbReference type="Pfam" id="PF18976">
    <property type="entry name" value="DUF5712"/>
    <property type="match status" value="1"/>
</dbReference>
<dbReference type="EMBL" id="SMFN01000020">
    <property type="protein sequence ID" value="TDE01544.1"/>
    <property type="molecule type" value="Genomic_DNA"/>
</dbReference>
<name>A0A4R5CSY9_9FLAO</name>
<organism evidence="1 2">
    <name type="scientific">Flavobacterium sandaracinum</name>
    <dbReference type="NCBI Taxonomy" id="2541733"/>
    <lineage>
        <taxon>Bacteria</taxon>
        <taxon>Pseudomonadati</taxon>
        <taxon>Bacteroidota</taxon>
        <taxon>Flavobacteriia</taxon>
        <taxon>Flavobacteriales</taxon>
        <taxon>Flavobacteriaceae</taxon>
        <taxon>Flavobacterium</taxon>
    </lineage>
</organism>
<gene>
    <name evidence="1" type="ORF">E0F91_14415</name>
</gene>